<feature type="domain" description="F-box associated beta-propeller type 1" evidence="1">
    <location>
        <begin position="1"/>
        <end position="316"/>
    </location>
</feature>
<sequence length="331" mass="37821">MLIDSRVYVASFDLHGTDENIVKVTRQFSLKDSLSNPSKEVDIIEVFHCDGFLLCITKDNMLVVWNPCSGETKWMIKPEASYKNYCFYALGKSSCNKYKILRVDQHGIGFYHQSLVEFEIYDFTSNSWRSVGNTRDWAIQGLHRRGMSVNGNTYWIAFNFSHQATPMRRKFLLSFDFSTERFASVPLPFDPSHERVMALSVTREEQKLCLLASRGKEGYDEFDIDVWMATKIESTGAMSWSKFITVEEAVYRQLFYFCNGMNFLADTEKKVLVCPGTHGNSKKFLHIVGDDKCIQVDGQEYEGSLLVNYVPTLVQIEQGTLGVGARKAPIT</sequence>
<evidence type="ECO:0000313" key="2">
    <source>
        <dbReference type="EMBL" id="CAA7030074.1"/>
    </source>
</evidence>
<protein>
    <recommendedName>
        <fullName evidence="1">F-box associated beta-propeller type 1 domain-containing protein</fullName>
    </recommendedName>
</protein>
<keyword evidence="3" id="KW-1185">Reference proteome</keyword>
<evidence type="ECO:0000313" key="3">
    <source>
        <dbReference type="Proteomes" id="UP000467841"/>
    </source>
</evidence>
<dbReference type="NCBIfam" id="TIGR01640">
    <property type="entry name" value="F_box_assoc_1"/>
    <property type="match status" value="1"/>
</dbReference>
<dbReference type="InterPro" id="IPR050796">
    <property type="entry name" value="SCF_F-box_component"/>
</dbReference>
<dbReference type="InterPro" id="IPR011043">
    <property type="entry name" value="Gal_Oxase/kelch_b-propeller"/>
</dbReference>
<proteinExistence type="predicted"/>
<organism evidence="2 3">
    <name type="scientific">Microthlaspi erraticum</name>
    <dbReference type="NCBI Taxonomy" id="1685480"/>
    <lineage>
        <taxon>Eukaryota</taxon>
        <taxon>Viridiplantae</taxon>
        <taxon>Streptophyta</taxon>
        <taxon>Embryophyta</taxon>
        <taxon>Tracheophyta</taxon>
        <taxon>Spermatophyta</taxon>
        <taxon>Magnoliopsida</taxon>
        <taxon>eudicotyledons</taxon>
        <taxon>Gunneridae</taxon>
        <taxon>Pentapetalae</taxon>
        <taxon>rosids</taxon>
        <taxon>malvids</taxon>
        <taxon>Brassicales</taxon>
        <taxon>Brassicaceae</taxon>
        <taxon>Coluteocarpeae</taxon>
        <taxon>Microthlaspi</taxon>
    </lineage>
</organism>
<dbReference type="InterPro" id="IPR006527">
    <property type="entry name" value="F-box-assoc_dom_typ1"/>
</dbReference>
<gene>
    <name evidence="2" type="ORF">MERR_LOCUS17309</name>
</gene>
<dbReference type="Proteomes" id="UP000467841">
    <property type="component" value="Unassembled WGS sequence"/>
</dbReference>
<dbReference type="InterPro" id="IPR017451">
    <property type="entry name" value="F-box-assoc_interact_dom"/>
</dbReference>
<accession>A0A6D2IX80</accession>
<dbReference type="EMBL" id="CACVBM020001090">
    <property type="protein sequence ID" value="CAA7030074.1"/>
    <property type="molecule type" value="Genomic_DNA"/>
</dbReference>
<name>A0A6D2IX80_9BRAS</name>
<comment type="caution">
    <text evidence="2">The sequence shown here is derived from an EMBL/GenBank/DDBJ whole genome shotgun (WGS) entry which is preliminary data.</text>
</comment>
<reference evidence="2" key="1">
    <citation type="submission" date="2020-01" db="EMBL/GenBank/DDBJ databases">
        <authorList>
            <person name="Mishra B."/>
        </authorList>
    </citation>
    <scope>NUCLEOTIDE SEQUENCE [LARGE SCALE GENOMIC DNA]</scope>
</reference>
<dbReference type="OrthoDB" id="1029991at2759"/>
<dbReference type="PANTHER" id="PTHR31672">
    <property type="entry name" value="BNACNNG10540D PROTEIN"/>
    <property type="match status" value="1"/>
</dbReference>
<dbReference type="AlphaFoldDB" id="A0A6D2IX80"/>
<dbReference type="SUPFAM" id="SSF50965">
    <property type="entry name" value="Galactose oxidase, central domain"/>
    <property type="match status" value="1"/>
</dbReference>
<dbReference type="Pfam" id="PF07734">
    <property type="entry name" value="FBA_1"/>
    <property type="match status" value="1"/>
</dbReference>
<evidence type="ECO:0000259" key="1">
    <source>
        <dbReference type="Pfam" id="PF07734"/>
    </source>
</evidence>
<dbReference type="PANTHER" id="PTHR31672:SF13">
    <property type="entry name" value="F-BOX PROTEIN CPR30-LIKE"/>
    <property type="match status" value="1"/>
</dbReference>